<keyword evidence="2" id="KW-0378">Hydrolase</keyword>
<evidence type="ECO:0000313" key="2">
    <source>
        <dbReference type="EMBL" id="MEE2060963.1"/>
    </source>
</evidence>
<dbReference type="InterPro" id="IPR050266">
    <property type="entry name" value="AB_hydrolase_sf"/>
</dbReference>
<reference evidence="2 3" key="1">
    <citation type="submission" date="2023-07" db="EMBL/GenBank/DDBJ databases">
        <authorList>
            <person name="Girao M."/>
            <person name="Carvalho M.F."/>
        </authorList>
    </citation>
    <scope>NUCLEOTIDE SEQUENCE [LARGE SCALE GENOMIC DNA]</scope>
    <source>
        <strain evidence="2 3">YIM65754</strain>
    </source>
</reference>
<evidence type="ECO:0000313" key="3">
    <source>
        <dbReference type="Proteomes" id="UP001336020"/>
    </source>
</evidence>
<dbReference type="InterPro" id="IPR029058">
    <property type="entry name" value="AB_hydrolase_fold"/>
</dbReference>
<protein>
    <submittedName>
        <fullName evidence="2">Alpha/beta fold hydrolase</fullName>
    </submittedName>
</protein>
<dbReference type="RefSeq" id="WP_330136136.1">
    <property type="nucleotide sequence ID" value="NZ_JAUTXY010000015.1"/>
</dbReference>
<gene>
    <name evidence="2" type="ORF">Q7514_25910</name>
</gene>
<comment type="caution">
    <text evidence="2">The sequence shown here is derived from an EMBL/GenBank/DDBJ whole genome shotgun (WGS) entry which is preliminary data.</text>
</comment>
<dbReference type="GO" id="GO:0016787">
    <property type="term" value="F:hydrolase activity"/>
    <property type="evidence" value="ECO:0007669"/>
    <property type="project" value="UniProtKB-KW"/>
</dbReference>
<feature type="domain" description="AB hydrolase-1" evidence="1">
    <location>
        <begin position="56"/>
        <end position="278"/>
    </location>
</feature>
<dbReference type="PANTHER" id="PTHR43798">
    <property type="entry name" value="MONOACYLGLYCEROL LIPASE"/>
    <property type="match status" value="1"/>
</dbReference>
<dbReference type="InterPro" id="IPR000073">
    <property type="entry name" value="AB_hydrolase_1"/>
</dbReference>
<dbReference type="Proteomes" id="UP001336020">
    <property type="component" value="Unassembled WGS sequence"/>
</dbReference>
<evidence type="ECO:0000259" key="1">
    <source>
        <dbReference type="Pfam" id="PF12697"/>
    </source>
</evidence>
<keyword evidence="3" id="KW-1185">Reference proteome</keyword>
<dbReference type="SUPFAM" id="SSF53474">
    <property type="entry name" value="alpha/beta-Hydrolases"/>
    <property type="match status" value="1"/>
</dbReference>
<accession>A0ABU7LHC4</accession>
<proteinExistence type="predicted"/>
<name>A0ABU7LHC4_9NOCA</name>
<sequence length="295" mass="32922">MPRIGQFENDEARDEFVRAYDTLAAQWPLPSTEIDVETSFGTTYVRRSGSGDGAPLLLVPGISGNGQIWAPFIEDLCRDRVAYTPDVIGWAGRSTQTAPLADGADLARWMAELLDGLGEERIHLAGNSMGAWISMNIAVHHSERLASVTLFEPGGATFARPRVSVLLKFLLMGIRPTPERLRKFHKWMMPGYEHTDEEFAMIVAGLKYRMGVPWERTITDDELARVSAPLLVLFGAETITNNPEIQAARVRKHIPSADVEIQPGVGHDLLWANPDQVIPRFLSFVERHDRIEDQP</sequence>
<dbReference type="Gene3D" id="3.40.50.1820">
    <property type="entry name" value="alpha/beta hydrolase"/>
    <property type="match status" value="1"/>
</dbReference>
<dbReference type="EMBL" id="JAUTXY010000015">
    <property type="protein sequence ID" value="MEE2060963.1"/>
    <property type="molecule type" value="Genomic_DNA"/>
</dbReference>
<dbReference type="Pfam" id="PF12697">
    <property type="entry name" value="Abhydrolase_6"/>
    <property type="match status" value="1"/>
</dbReference>
<organism evidence="2 3">
    <name type="scientific">Rhodococcus artemisiae</name>
    <dbReference type="NCBI Taxonomy" id="714159"/>
    <lineage>
        <taxon>Bacteria</taxon>
        <taxon>Bacillati</taxon>
        <taxon>Actinomycetota</taxon>
        <taxon>Actinomycetes</taxon>
        <taxon>Mycobacteriales</taxon>
        <taxon>Nocardiaceae</taxon>
        <taxon>Rhodococcus</taxon>
    </lineage>
</organism>